<organism evidence="2 3">
    <name type="scientific">Candidatus Intestinimonas pullistercoris</name>
    <dbReference type="NCBI Taxonomy" id="2838623"/>
    <lineage>
        <taxon>Bacteria</taxon>
        <taxon>Bacillati</taxon>
        <taxon>Bacillota</taxon>
        <taxon>Clostridia</taxon>
        <taxon>Eubacteriales</taxon>
        <taxon>Intestinimonas</taxon>
    </lineage>
</organism>
<dbReference type="Proteomes" id="UP000823882">
    <property type="component" value="Unassembled WGS sequence"/>
</dbReference>
<sequence length="147" mass="16772">MKIYNKGSFLAGVLCAFALLLFLLDLVRAEWWQWIIAAAFSVKFLYGGLSKTASACSQFHAQHYQQAARALFGRYHWVKTDLPYLGMGFFFAAAVLARFAFQVILPIWLWVLFLMFLTVAVAYSIGVNRKITEYLDTLAEEQEDGRP</sequence>
<keyword evidence="1" id="KW-0812">Transmembrane</keyword>
<name>A0A9D2T1D4_9FIRM</name>
<proteinExistence type="predicted"/>
<accession>A0A9D2T1D4</accession>
<keyword evidence="1" id="KW-0472">Membrane</keyword>
<dbReference type="AlphaFoldDB" id="A0A9D2T1D4"/>
<protein>
    <submittedName>
        <fullName evidence="2">Uncharacterized protein</fullName>
    </submittedName>
</protein>
<evidence type="ECO:0000313" key="3">
    <source>
        <dbReference type="Proteomes" id="UP000823882"/>
    </source>
</evidence>
<reference evidence="2" key="1">
    <citation type="journal article" date="2021" name="PeerJ">
        <title>Extensive microbial diversity within the chicken gut microbiome revealed by metagenomics and culture.</title>
        <authorList>
            <person name="Gilroy R."/>
            <person name="Ravi A."/>
            <person name="Getino M."/>
            <person name="Pursley I."/>
            <person name="Horton D.L."/>
            <person name="Alikhan N.F."/>
            <person name="Baker D."/>
            <person name="Gharbi K."/>
            <person name="Hall N."/>
            <person name="Watson M."/>
            <person name="Adriaenssens E.M."/>
            <person name="Foster-Nyarko E."/>
            <person name="Jarju S."/>
            <person name="Secka A."/>
            <person name="Antonio M."/>
            <person name="Oren A."/>
            <person name="Chaudhuri R.R."/>
            <person name="La Ragione R."/>
            <person name="Hildebrand F."/>
            <person name="Pallen M.J."/>
        </authorList>
    </citation>
    <scope>NUCLEOTIDE SEQUENCE</scope>
    <source>
        <strain evidence="2">CHK186-1790</strain>
    </source>
</reference>
<keyword evidence="1" id="KW-1133">Transmembrane helix</keyword>
<reference evidence="2" key="2">
    <citation type="submission" date="2021-04" db="EMBL/GenBank/DDBJ databases">
        <authorList>
            <person name="Gilroy R."/>
        </authorList>
    </citation>
    <scope>NUCLEOTIDE SEQUENCE</scope>
    <source>
        <strain evidence="2">CHK186-1790</strain>
    </source>
</reference>
<feature type="transmembrane region" description="Helical" evidence="1">
    <location>
        <begin position="31"/>
        <end position="49"/>
    </location>
</feature>
<comment type="caution">
    <text evidence="2">The sequence shown here is derived from an EMBL/GenBank/DDBJ whole genome shotgun (WGS) entry which is preliminary data.</text>
</comment>
<feature type="transmembrane region" description="Helical" evidence="1">
    <location>
        <begin position="107"/>
        <end position="125"/>
    </location>
</feature>
<dbReference type="EMBL" id="DWWJ01000147">
    <property type="protein sequence ID" value="HJC41505.1"/>
    <property type="molecule type" value="Genomic_DNA"/>
</dbReference>
<feature type="transmembrane region" description="Helical" evidence="1">
    <location>
        <begin position="82"/>
        <end position="101"/>
    </location>
</feature>
<evidence type="ECO:0000313" key="2">
    <source>
        <dbReference type="EMBL" id="HJC41505.1"/>
    </source>
</evidence>
<feature type="transmembrane region" description="Helical" evidence="1">
    <location>
        <begin position="7"/>
        <end position="25"/>
    </location>
</feature>
<gene>
    <name evidence="2" type="ORF">H9701_08130</name>
</gene>
<evidence type="ECO:0000256" key="1">
    <source>
        <dbReference type="SAM" id="Phobius"/>
    </source>
</evidence>